<dbReference type="EMBL" id="ML179170">
    <property type="protein sequence ID" value="THU96696.1"/>
    <property type="molecule type" value="Genomic_DNA"/>
</dbReference>
<evidence type="ECO:0000313" key="3">
    <source>
        <dbReference type="Proteomes" id="UP000297245"/>
    </source>
</evidence>
<evidence type="ECO:0000313" key="2">
    <source>
        <dbReference type="EMBL" id="THU96696.1"/>
    </source>
</evidence>
<accession>A0A4S8M3G0</accession>
<feature type="compositionally biased region" description="Basic and acidic residues" evidence="1">
    <location>
        <begin position="163"/>
        <end position="193"/>
    </location>
</feature>
<reference evidence="2 3" key="1">
    <citation type="journal article" date="2019" name="Nat. Ecol. Evol.">
        <title>Megaphylogeny resolves global patterns of mushroom evolution.</title>
        <authorList>
            <person name="Varga T."/>
            <person name="Krizsan K."/>
            <person name="Foldi C."/>
            <person name="Dima B."/>
            <person name="Sanchez-Garcia M."/>
            <person name="Sanchez-Ramirez S."/>
            <person name="Szollosi G.J."/>
            <person name="Szarkandi J.G."/>
            <person name="Papp V."/>
            <person name="Albert L."/>
            <person name="Andreopoulos W."/>
            <person name="Angelini C."/>
            <person name="Antonin V."/>
            <person name="Barry K.W."/>
            <person name="Bougher N.L."/>
            <person name="Buchanan P."/>
            <person name="Buyck B."/>
            <person name="Bense V."/>
            <person name="Catcheside P."/>
            <person name="Chovatia M."/>
            <person name="Cooper J."/>
            <person name="Damon W."/>
            <person name="Desjardin D."/>
            <person name="Finy P."/>
            <person name="Geml J."/>
            <person name="Haridas S."/>
            <person name="Hughes K."/>
            <person name="Justo A."/>
            <person name="Karasinski D."/>
            <person name="Kautmanova I."/>
            <person name="Kiss B."/>
            <person name="Kocsube S."/>
            <person name="Kotiranta H."/>
            <person name="LaButti K.M."/>
            <person name="Lechner B.E."/>
            <person name="Liimatainen K."/>
            <person name="Lipzen A."/>
            <person name="Lukacs Z."/>
            <person name="Mihaltcheva S."/>
            <person name="Morgado L.N."/>
            <person name="Niskanen T."/>
            <person name="Noordeloos M.E."/>
            <person name="Ohm R.A."/>
            <person name="Ortiz-Santana B."/>
            <person name="Ovrebo C."/>
            <person name="Racz N."/>
            <person name="Riley R."/>
            <person name="Savchenko A."/>
            <person name="Shiryaev A."/>
            <person name="Soop K."/>
            <person name="Spirin V."/>
            <person name="Szebenyi C."/>
            <person name="Tomsovsky M."/>
            <person name="Tulloss R.E."/>
            <person name="Uehling J."/>
            <person name="Grigoriev I.V."/>
            <person name="Vagvolgyi C."/>
            <person name="Papp T."/>
            <person name="Martin F.M."/>
            <person name="Miettinen O."/>
            <person name="Hibbett D.S."/>
            <person name="Nagy L.G."/>
        </authorList>
    </citation>
    <scope>NUCLEOTIDE SEQUENCE [LARGE SCALE GENOMIC DNA]</scope>
    <source>
        <strain evidence="2 3">CBS 962.96</strain>
    </source>
</reference>
<keyword evidence="3" id="KW-1185">Reference proteome</keyword>
<gene>
    <name evidence="2" type="ORF">K435DRAFT_858253</name>
</gene>
<name>A0A4S8M3G0_DENBC</name>
<evidence type="ECO:0000256" key="1">
    <source>
        <dbReference type="SAM" id="MobiDB-lite"/>
    </source>
</evidence>
<sequence>MASTVLASMPAYLTMFSLSLPSSPSFSPSSPWYPVLCCHHRHRPRFLSLPTVNHGWIRAESEATFVGRLPSEQSGLGPERLEGIGLEKVGVGAGRDNWGGNGGGGTHVGKRTWNHGHGTGGEGGGEYEDENDGAGGVGFLLHSPDIPTLERSGAKAEITSEGEVGKRTIGERGDEDKGRWEKEKEERRNKPVG</sequence>
<proteinExistence type="predicted"/>
<dbReference type="Proteomes" id="UP000297245">
    <property type="component" value="Unassembled WGS sequence"/>
</dbReference>
<feature type="region of interest" description="Disordered" evidence="1">
    <location>
        <begin position="106"/>
        <end position="193"/>
    </location>
</feature>
<dbReference type="AlphaFoldDB" id="A0A4S8M3G0"/>
<protein>
    <submittedName>
        <fullName evidence="2">Uncharacterized protein</fullName>
    </submittedName>
</protein>
<organism evidence="2 3">
    <name type="scientific">Dendrothele bispora (strain CBS 962.96)</name>
    <dbReference type="NCBI Taxonomy" id="1314807"/>
    <lineage>
        <taxon>Eukaryota</taxon>
        <taxon>Fungi</taxon>
        <taxon>Dikarya</taxon>
        <taxon>Basidiomycota</taxon>
        <taxon>Agaricomycotina</taxon>
        <taxon>Agaricomycetes</taxon>
        <taxon>Agaricomycetidae</taxon>
        <taxon>Agaricales</taxon>
        <taxon>Agaricales incertae sedis</taxon>
        <taxon>Dendrothele</taxon>
    </lineage>
</organism>